<keyword evidence="7" id="KW-1185">Reference proteome</keyword>
<comment type="subcellular location">
    <subcellularLocation>
        <location evidence="1">Cytoplasm</location>
    </subcellularLocation>
</comment>
<feature type="transmembrane region" description="Helical" evidence="4">
    <location>
        <begin position="6"/>
        <end position="29"/>
    </location>
</feature>
<name>A0A498SFS9_ACAVI</name>
<keyword evidence="2" id="KW-0963">Cytoplasm</keyword>
<evidence type="ECO:0000256" key="3">
    <source>
        <dbReference type="ARBA" id="ARBA00037342"/>
    </source>
</evidence>
<dbReference type="OrthoDB" id="438164at2759"/>
<proteinExistence type="predicted"/>
<feature type="domain" description="JmjC" evidence="5">
    <location>
        <begin position="147"/>
        <end position="313"/>
    </location>
</feature>
<evidence type="ECO:0000256" key="4">
    <source>
        <dbReference type="SAM" id="Phobius"/>
    </source>
</evidence>
<sequence>MWYEQIYSSLITVGCVAIAMFTMLPVNLIETGHAHRRYMGSYILIMESLASVHSKMGCLEPFVISECISDWKAIRWTYQRLAEIVKPAERNGFLRIRLGPIEHIRGKIMFENESKVAYIPSLEQFFNWFIGEATMMADDQTMVDRTNYWGYFDYNYVFDIMDPENINDINWQHLGLDISPVDSTIWIGTPGAHTPCHYDSYGYNVHAQLSGSKRWILFEPSENMKPVRIPYEESTVFSSLDVIGADSSLQGKKIRVATLRKGDVIFVPPGWWHCVQCVNINDSENDLNNISVSINTWVPLANYDRIPRLQEAATSTMVAILIRSGLISSKQICSSESAGCYDDSLYDFEKLLKESKNETANDESLHRLMDFIEKQKKRMTVLPIVLFADFRAEQEKGPLKIIDSSDDSLYRANFTTSTSNLTSFQKHFIDSLLSEKVLTTLIAQLQEWA</sequence>
<dbReference type="AlphaFoldDB" id="A0A498SFS9"/>
<evidence type="ECO:0000313" key="7">
    <source>
        <dbReference type="Proteomes" id="UP000276991"/>
    </source>
</evidence>
<dbReference type="SUPFAM" id="SSF51197">
    <property type="entry name" value="Clavaminate synthase-like"/>
    <property type="match status" value="1"/>
</dbReference>
<dbReference type="GO" id="GO:0005737">
    <property type="term" value="C:cytoplasm"/>
    <property type="evidence" value="ECO:0007669"/>
    <property type="project" value="UniProtKB-SubCell"/>
</dbReference>
<dbReference type="Pfam" id="PF13621">
    <property type="entry name" value="Cupin_8"/>
    <property type="match status" value="1"/>
</dbReference>
<dbReference type="STRING" id="6277.A0A498SFS9"/>
<dbReference type="SMART" id="SM00558">
    <property type="entry name" value="JmjC"/>
    <property type="match status" value="1"/>
</dbReference>
<evidence type="ECO:0000256" key="2">
    <source>
        <dbReference type="ARBA" id="ARBA00022490"/>
    </source>
</evidence>
<reference evidence="6 7" key="1">
    <citation type="submission" date="2018-08" db="EMBL/GenBank/DDBJ databases">
        <authorList>
            <person name="Laetsch R D."/>
            <person name="Stevens L."/>
            <person name="Kumar S."/>
            <person name="Blaxter L. M."/>
        </authorList>
    </citation>
    <scope>NUCLEOTIDE SEQUENCE [LARGE SCALE GENOMIC DNA]</scope>
</reference>
<dbReference type="PANTHER" id="PTHR12461">
    <property type="entry name" value="HYPOXIA-INDUCIBLE FACTOR 1 ALPHA INHIBITOR-RELATED"/>
    <property type="match status" value="1"/>
</dbReference>
<accession>A0A498SFS9</accession>
<comment type="function">
    <text evidence="3">May play a role in cellular stress response.</text>
</comment>
<dbReference type="Gene3D" id="2.60.120.650">
    <property type="entry name" value="Cupin"/>
    <property type="match status" value="1"/>
</dbReference>
<evidence type="ECO:0000259" key="5">
    <source>
        <dbReference type="PROSITE" id="PS51184"/>
    </source>
</evidence>
<dbReference type="PANTHER" id="PTHR12461:SF43">
    <property type="entry name" value="HSPB1-ASSOCIATED PROTEIN 1"/>
    <property type="match status" value="1"/>
</dbReference>
<keyword evidence="4" id="KW-0472">Membrane</keyword>
<dbReference type="InterPro" id="IPR041667">
    <property type="entry name" value="Cupin_8"/>
</dbReference>
<dbReference type="Proteomes" id="UP000276991">
    <property type="component" value="Unassembled WGS sequence"/>
</dbReference>
<protein>
    <recommendedName>
        <fullName evidence="5">JmjC domain-containing protein</fullName>
    </recommendedName>
</protein>
<keyword evidence="4" id="KW-0812">Transmembrane</keyword>
<dbReference type="InterPro" id="IPR003347">
    <property type="entry name" value="JmjC_dom"/>
</dbReference>
<dbReference type="PROSITE" id="PS51184">
    <property type="entry name" value="JMJC"/>
    <property type="match status" value="1"/>
</dbReference>
<evidence type="ECO:0000256" key="1">
    <source>
        <dbReference type="ARBA" id="ARBA00004496"/>
    </source>
</evidence>
<keyword evidence="4" id="KW-1133">Transmembrane helix</keyword>
<dbReference type="EMBL" id="UPTC01001705">
    <property type="protein sequence ID" value="VBB32421.1"/>
    <property type="molecule type" value="Genomic_DNA"/>
</dbReference>
<evidence type="ECO:0000313" key="6">
    <source>
        <dbReference type="EMBL" id="VBB32421.1"/>
    </source>
</evidence>
<gene>
    <name evidence="6" type="ORF">NAV_LOCUS7212</name>
</gene>
<organism evidence="6 7">
    <name type="scientific">Acanthocheilonema viteae</name>
    <name type="common">Filarial nematode worm</name>
    <name type="synonym">Dipetalonema viteae</name>
    <dbReference type="NCBI Taxonomy" id="6277"/>
    <lineage>
        <taxon>Eukaryota</taxon>
        <taxon>Metazoa</taxon>
        <taxon>Ecdysozoa</taxon>
        <taxon>Nematoda</taxon>
        <taxon>Chromadorea</taxon>
        <taxon>Rhabditida</taxon>
        <taxon>Spirurina</taxon>
        <taxon>Spiruromorpha</taxon>
        <taxon>Filarioidea</taxon>
        <taxon>Onchocercidae</taxon>
        <taxon>Acanthocheilonema</taxon>
    </lineage>
</organism>